<protein>
    <submittedName>
        <fullName evidence="3">Bis(5'-adenosyl)-triphosphatase</fullName>
    </submittedName>
</protein>
<reference evidence="4" key="2">
    <citation type="submission" date="2019-02" db="EMBL/GenBank/DDBJ databases">
        <title>Opniocepnalus argus Var Kimnra genome.</title>
        <authorList>
            <person name="Zhou C."/>
            <person name="Xiao S."/>
        </authorList>
    </citation>
    <scope>NUCLEOTIDE SEQUENCE [LARGE SCALE GENOMIC DNA]</scope>
</reference>
<dbReference type="GO" id="GO:0015964">
    <property type="term" value="P:diadenosine triphosphate catabolic process"/>
    <property type="evidence" value="ECO:0007669"/>
    <property type="project" value="TreeGrafter"/>
</dbReference>
<dbReference type="Proteomes" id="UP000503349">
    <property type="component" value="Chromosome 5"/>
</dbReference>
<dbReference type="GO" id="GO:0006163">
    <property type="term" value="P:purine nucleotide metabolic process"/>
    <property type="evidence" value="ECO:0007669"/>
    <property type="project" value="TreeGrafter"/>
</dbReference>
<evidence type="ECO:0000313" key="3">
    <source>
        <dbReference type="EMBL" id="KAF3689419.1"/>
    </source>
</evidence>
<dbReference type="Pfam" id="PF01230">
    <property type="entry name" value="HIT"/>
    <property type="match status" value="1"/>
</dbReference>
<dbReference type="AlphaFoldDB" id="A0A6G1PGT7"/>
<accession>A0A6G1PGT7</accession>
<name>A0A6G1PGT7_CHAAH</name>
<dbReference type="GO" id="GO:0032435">
    <property type="term" value="P:negative regulation of proteasomal ubiquitin-dependent protein catabolic process"/>
    <property type="evidence" value="ECO:0007669"/>
    <property type="project" value="TreeGrafter"/>
</dbReference>
<feature type="domain" description="HIT" evidence="2">
    <location>
        <begin position="340"/>
        <end position="399"/>
    </location>
</feature>
<evidence type="ECO:0000313" key="4">
    <source>
        <dbReference type="Proteomes" id="UP000503349"/>
    </source>
</evidence>
<feature type="compositionally biased region" description="Basic and acidic residues" evidence="1">
    <location>
        <begin position="440"/>
        <end position="457"/>
    </location>
</feature>
<reference evidence="3 4" key="1">
    <citation type="submission" date="2019-02" db="EMBL/GenBank/DDBJ databases">
        <title>Opniocepnalus argus genome.</title>
        <authorList>
            <person name="Zhou C."/>
            <person name="Xiao S."/>
        </authorList>
    </citation>
    <scope>NUCLEOTIDE SEQUENCE [LARGE SCALE GENOMIC DNA]</scope>
    <source>
        <strain evidence="3">OARG1902GOOAL</strain>
        <tissue evidence="3">Muscle</tissue>
    </source>
</reference>
<keyword evidence="4" id="KW-1185">Reference proteome</keyword>
<gene>
    <name evidence="3" type="ORF">EXN66_Car005091</name>
</gene>
<dbReference type="GO" id="GO:0005634">
    <property type="term" value="C:nucleus"/>
    <property type="evidence" value="ECO:0007669"/>
    <property type="project" value="TreeGrafter"/>
</dbReference>
<dbReference type="PANTHER" id="PTHR46981:SF1">
    <property type="entry name" value="BIS(5'-ADENOSYL)-TRIPHOSPHATASE"/>
    <property type="match status" value="1"/>
</dbReference>
<dbReference type="SUPFAM" id="SSF54197">
    <property type="entry name" value="HIT-like"/>
    <property type="match status" value="1"/>
</dbReference>
<dbReference type="GO" id="GO:0005886">
    <property type="term" value="C:plasma membrane"/>
    <property type="evidence" value="ECO:0007669"/>
    <property type="project" value="TreeGrafter"/>
</dbReference>
<dbReference type="GO" id="GO:0005737">
    <property type="term" value="C:cytoplasm"/>
    <property type="evidence" value="ECO:0007669"/>
    <property type="project" value="TreeGrafter"/>
</dbReference>
<feature type="region of interest" description="Disordered" evidence="1">
    <location>
        <begin position="440"/>
        <end position="473"/>
    </location>
</feature>
<sequence>MSTLRFGQHLIKASAVFLQTELSFALVNRKPVVPGRILTLLTVARLRCAVEKTQFIPPVGADHARKSSRFSHLRMLLPLDRCWCSQCSDLTTELVSVQFCPSAACPGGLGCVAINQGQQLVEDRFCSCKQIFIQLDESTDVANTAQLSQGKILKVVSKFSYLQGGAWKSIRRGIILTAECIHDSGWTEPEKLSVCSDGAVAMMGHISGVTARIKAVNPNIVATNCWLHCQALASKDTQKTCSPLSIRYTFFNVSSTSSIIIYFIYIIRPKLQLYDPREHNPETHSSVEIEITSSQKTEEVEVKERDKVNQKSWTKQENMQYMLRKSKTSCNYQNISCSDVLVCPLRSVERFRDLQPDELADLFSTTQKVANLVEKHFNATSLTIAIQDGPEAGQTVKDLCMFGLPTMDLTINVCEYSVLTAGYSIYGRLVIYSVDGTKLQKHDRENGDPPSKWRSEEEMAAEASDLRKQLEKF</sequence>
<organism evidence="3 4">
    <name type="scientific">Channa argus</name>
    <name type="common">Northern snakehead</name>
    <name type="synonym">Ophicephalus argus</name>
    <dbReference type="NCBI Taxonomy" id="215402"/>
    <lineage>
        <taxon>Eukaryota</taxon>
        <taxon>Metazoa</taxon>
        <taxon>Chordata</taxon>
        <taxon>Craniata</taxon>
        <taxon>Vertebrata</taxon>
        <taxon>Euteleostomi</taxon>
        <taxon>Actinopterygii</taxon>
        <taxon>Neopterygii</taxon>
        <taxon>Teleostei</taxon>
        <taxon>Neoteleostei</taxon>
        <taxon>Acanthomorphata</taxon>
        <taxon>Anabantaria</taxon>
        <taxon>Anabantiformes</taxon>
        <taxon>Channoidei</taxon>
        <taxon>Channidae</taxon>
        <taxon>Channa</taxon>
    </lineage>
</organism>
<dbReference type="InterPro" id="IPR011146">
    <property type="entry name" value="HIT-like"/>
</dbReference>
<dbReference type="GO" id="GO:0072332">
    <property type="term" value="P:intrinsic apoptotic signaling pathway by p53 class mediator"/>
    <property type="evidence" value="ECO:0007669"/>
    <property type="project" value="TreeGrafter"/>
</dbReference>
<evidence type="ECO:0000256" key="1">
    <source>
        <dbReference type="SAM" id="MobiDB-lite"/>
    </source>
</evidence>
<dbReference type="GO" id="GO:0031625">
    <property type="term" value="F:ubiquitin protein ligase binding"/>
    <property type="evidence" value="ECO:0007669"/>
    <property type="project" value="TreeGrafter"/>
</dbReference>
<proteinExistence type="predicted"/>
<dbReference type="PANTHER" id="PTHR46981">
    <property type="entry name" value="BIS(5'-ADENOSYL)-TRIPHOSPHATASE"/>
    <property type="match status" value="1"/>
</dbReference>
<dbReference type="EMBL" id="CM015716">
    <property type="protein sequence ID" value="KAF3689419.1"/>
    <property type="molecule type" value="Genomic_DNA"/>
</dbReference>
<dbReference type="InterPro" id="IPR052677">
    <property type="entry name" value="Dinucleoside_ppp_hydrolase"/>
</dbReference>
<dbReference type="Gene3D" id="3.30.428.10">
    <property type="entry name" value="HIT-like"/>
    <property type="match status" value="1"/>
</dbReference>
<feature type="compositionally biased region" description="Basic and acidic residues" evidence="1">
    <location>
        <begin position="464"/>
        <end position="473"/>
    </location>
</feature>
<dbReference type="InterPro" id="IPR036265">
    <property type="entry name" value="HIT-like_sf"/>
</dbReference>
<dbReference type="GO" id="GO:0047710">
    <property type="term" value="F:bis(5'-adenosyl)-triphosphatase activity"/>
    <property type="evidence" value="ECO:0007669"/>
    <property type="project" value="TreeGrafter"/>
</dbReference>
<evidence type="ECO:0000259" key="2">
    <source>
        <dbReference type="Pfam" id="PF01230"/>
    </source>
</evidence>